<keyword evidence="3" id="KW-1185">Reference proteome</keyword>
<feature type="transmembrane region" description="Helical" evidence="1">
    <location>
        <begin position="196"/>
        <end position="216"/>
    </location>
</feature>
<protein>
    <submittedName>
        <fullName evidence="2">Uncharacterized protein</fullName>
    </submittedName>
</protein>
<reference evidence="2" key="2">
    <citation type="submission" date="2020-11" db="EMBL/GenBank/DDBJ databases">
        <authorList>
            <person name="Cecchin M."/>
            <person name="Marcolungo L."/>
            <person name="Rossato M."/>
            <person name="Girolomoni L."/>
            <person name="Cosentino E."/>
            <person name="Cuine S."/>
            <person name="Li-Beisson Y."/>
            <person name="Delledonne M."/>
            <person name="Ballottari M."/>
        </authorList>
    </citation>
    <scope>NUCLEOTIDE SEQUENCE</scope>
    <source>
        <strain evidence="2">211/11P</strain>
        <tissue evidence="2">Whole cell</tissue>
    </source>
</reference>
<keyword evidence="1" id="KW-0472">Membrane</keyword>
<evidence type="ECO:0000256" key="1">
    <source>
        <dbReference type="SAM" id="Phobius"/>
    </source>
</evidence>
<gene>
    <name evidence="2" type="ORF">D9Q98_007935</name>
</gene>
<proteinExistence type="predicted"/>
<feature type="transmembrane region" description="Helical" evidence="1">
    <location>
        <begin position="80"/>
        <end position="98"/>
    </location>
</feature>
<comment type="caution">
    <text evidence="2">The sequence shown here is derived from an EMBL/GenBank/DDBJ whole genome shotgun (WGS) entry which is preliminary data.</text>
</comment>
<evidence type="ECO:0000313" key="2">
    <source>
        <dbReference type="EMBL" id="KAI3425965.1"/>
    </source>
</evidence>
<feature type="transmembrane region" description="Helical" evidence="1">
    <location>
        <begin position="47"/>
        <end position="68"/>
    </location>
</feature>
<feature type="transmembrane region" description="Helical" evidence="1">
    <location>
        <begin position="6"/>
        <end position="26"/>
    </location>
</feature>
<dbReference type="Proteomes" id="UP001055712">
    <property type="component" value="Unassembled WGS sequence"/>
</dbReference>
<dbReference type="PANTHER" id="PTHR12242">
    <property type="entry name" value="OS02G0130600 PROTEIN-RELATED"/>
    <property type="match status" value="1"/>
</dbReference>
<keyword evidence="1" id="KW-0812">Transmembrane</keyword>
<accession>A0A9D4THZ6</accession>
<dbReference type="OrthoDB" id="419711at2759"/>
<reference evidence="2" key="1">
    <citation type="journal article" date="2019" name="Plant J.">
        <title>Chlorella vulgaris genome assembly and annotation reveals the molecular basis for metabolic acclimation to high light conditions.</title>
        <authorList>
            <person name="Cecchin M."/>
            <person name="Marcolungo L."/>
            <person name="Rossato M."/>
            <person name="Girolomoni L."/>
            <person name="Cosentino E."/>
            <person name="Cuine S."/>
            <person name="Li-Beisson Y."/>
            <person name="Delledonne M."/>
            <person name="Ballottari M."/>
        </authorList>
    </citation>
    <scope>NUCLEOTIDE SEQUENCE</scope>
    <source>
        <strain evidence="2">211/11P</strain>
    </source>
</reference>
<feature type="transmembrane region" description="Helical" evidence="1">
    <location>
        <begin position="236"/>
        <end position="257"/>
    </location>
</feature>
<evidence type="ECO:0000313" key="3">
    <source>
        <dbReference type="Proteomes" id="UP001055712"/>
    </source>
</evidence>
<dbReference type="PANTHER" id="PTHR12242:SF22">
    <property type="entry name" value="OS02G0130600 PROTEIN"/>
    <property type="match status" value="1"/>
</dbReference>
<dbReference type="AlphaFoldDB" id="A0A9D4THZ6"/>
<dbReference type="GO" id="GO:0016020">
    <property type="term" value="C:membrane"/>
    <property type="evidence" value="ECO:0007669"/>
    <property type="project" value="TreeGrafter"/>
</dbReference>
<keyword evidence="1" id="KW-1133">Transmembrane helix</keyword>
<organism evidence="2 3">
    <name type="scientific">Chlorella vulgaris</name>
    <name type="common">Green alga</name>
    <dbReference type="NCBI Taxonomy" id="3077"/>
    <lineage>
        <taxon>Eukaryota</taxon>
        <taxon>Viridiplantae</taxon>
        <taxon>Chlorophyta</taxon>
        <taxon>core chlorophytes</taxon>
        <taxon>Trebouxiophyceae</taxon>
        <taxon>Chlorellales</taxon>
        <taxon>Chlorellaceae</taxon>
        <taxon>Chlorella clade</taxon>
        <taxon>Chlorella</taxon>
    </lineage>
</organism>
<dbReference type="EMBL" id="SIDB01000011">
    <property type="protein sequence ID" value="KAI3425965.1"/>
    <property type="molecule type" value="Genomic_DNA"/>
</dbReference>
<name>A0A9D4THZ6_CHLVU</name>
<sequence length="312" mass="34632">MPLPAPVLAVKGLGWAWGLWFVALGSQRAKRLQLDDVTACSVGPSQLLLCYRLAMLAWGLFIGISQVLDKGSRVFAFYTVWNWWLLTAFFALGSWASLRARRHQQPGRRTKQQAGPAPEAGLLCRATSVTFCVVAPMSLAVDLLTWALLVPMLMSSDAHRDFWRHRMYCFESYNQHGFNAVMALGDLLLNRIPVELYTSGWLALWSSLYGVWSAAFYVRTGRYLYPFLDAQEPYAWVAYVGLFAVHLAAYLTVMGLSRAKQRYLFGRKAVAIPGIAAGSPALATRAQTRMRSELASSLPATLDGGASHFKAQ</sequence>